<evidence type="ECO:0000313" key="2">
    <source>
        <dbReference type="EMBL" id="ABR75395.1"/>
    </source>
</evidence>
<evidence type="ECO:0000313" key="3">
    <source>
        <dbReference type="Proteomes" id="UP000001114"/>
    </source>
</evidence>
<keyword evidence="3" id="KW-1185">Reference proteome</keyword>
<protein>
    <recommendedName>
        <fullName evidence="4">PEGA domain-containing protein</fullName>
    </recommendedName>
</protein>
<name>A6VQZ8_ACTSZ</name>
<evidence type="ECO:0000256" key="1">
    <source>
        <dbReference type="SAM" id="SignalP"/>
    </source>
</evidence>
<dbReference type="KEGG" id="asu:Asuc_2049"/>
<evidence type="ECO:0008006" key="4">
    <source>
        <dbReference type="Google" id="ProtNLM"/>
    </source>
</evidence>
<dbReference type="PROSITE" id="PS51257">
    <property type="entry name" value="PROKAR_LIPOPROTEIN"/>
    <property type="match status" value="1"/>
</dbReference>
<dbReference type="HOGENOM" id="CLU_124448_0_0_6"/>
<gene>
    <name evidence="2" type="ordered locus">Asuc_2049</name>
</gene>
<dbReference type="EMBL" id="CP000746">
    <property type="protein sequence ID" value="ABR75395.1"/>
    <property type="molecule type" value="Genomic_DNA"/>
</dbReference>
<feature type="chain" id="PRO_5002704220" description="PEGA domain-containing protein" evidence="1">
    <location>
        <begin position="22"/>
        <end position="138"/>
    </location>
</feature>
<feature type="signal peptide" evidence="1">
    <location>
        <begin position="1"/>
        <end position="21"/>
    </location>
</feature>
<reference evidence="3" key="1">
    <citation type="journal article" date="2010" name="BMC Genomics">
        <title>A genomic perspective on the potential of Actinobacillus succinogenes for industrial succinate production.</title>
        <authorList>
            <person name="McKinlay J.B."/>
            <person name="Laivenieks M."/>
            <person name="Schindler B.D."/>
            <person name="McKinlay A.A."/>
            <person name="Siddaramappa S."/>
            <person name="Challacombe J.F."/>
            <person name="Lowry S.R."/>
            <person name="Clum A."/>
            <person name="Lapidus A.L."/>
            <person name="Burkhart K.B."/>
            <person name="Harkins V."/>
            <person name="Vieille C."/>
        </authorList>
    </citation>
    <scope>NUCLEOTIDE SEQUENCE [LARGE SCALE GENOMIC DNA]</scope>
    <source>
        <strain evidence="3">ATCC 55618 / DSM 22257 / CCUG 43843 / 130Z</strain>
    </source>
</reference>
<organism evidence="2 3">
    <name type="scientific">Actinobacillus succinogenes (strain ATCC 55618 / DSM 22257 / CCUG 43843 / 130Z)</name>
    <dbReference type="NCBI Taxonomy" id="339671"/>
    <lineage>
        <taxon>Bacteria</taxon>
        <taxon>Pseudomonadati</taxon>
        <taxon>Pseudomonadota</taxon>
        <taxon>Gammaproteobacteria</taxon>
        <taxon>Pasteurellales</taxon>
        <taxon>Pasteurellaceae</taxon>
        <taxon>Actinobacillus</taxon>
    </lineage>
</organism>
<sequence length="138" mass="14778">MMKKLLISALLGVGVLLTGCATIVGDKTQTISINSNPAGANYSIQDETGKVVQTGVTPANVILEKHDGSYFGKKTYKVTFSKEGYKDSEYSLSTMANGKYILGNLVFGGLVGWFVVDPLNGGMYTISPETVDQELENN</sequence>
<dbReference type="STRING" id="339671.Asuc_2049"/>
<proteinExistence type="predicted"/>
<dbReference type="eggNOG" id="ENOG5032U4H">
    <property type="taxonomic scope" value="Bacteria"/>
</dbReference>
<dbReference type="RefSeq" id="WP_012073771.1">
    <property type="nucleotide sequence ID" value="NC_009655.1"/>
</dbReference>
<accession>A6VQZ8</accession>
<dbReference type="Proteomes" id="UP000001114">
    <property type="component" value="Chromosome"/>
</dbReference>
<dbReference type="AlphaFoldDB" id="A6VQZ8"/>
<keyword evidence="1" id="KW-0732">Signal</keyword>